<evidence type="ECO:0000313" key="4">
    <source>
        <dbReference type="Proteomes" id="UP000017861"/>
    </source>
</evidence>
<sequence length="348" mass="39455">MMILGLQKVAVRSETKQARPLTKEEMNQVIRSRTDWKERVVLRLAWITASRWSEIAALTAKNFKLKADGTLFLIGPSRRRQRSGSPPRLTVREDTRARRFRHHKAMQDTSREGKAHESDDCQSRARFGSLGCHGAFHRTRCVEARCSNRADIQFGSTRGLAVGEARRPVRPSPEYCSIFGKVHHNADPGIVAGRIDVKGETAEGQEPWLRTEERFFRDFYHNHAATITRRATRTRLATPHDERTIPLQQVSAPVLNLEWIKSRLNPATLESLMQVWGLVGRSPFPPSSSGKAREGSRRIPTADARLLRKAGIIEDASSTITGGWIIPFSVVEEKTTGLRRWIAWPREK</sequence>
<accession>V5A377</accession>
<dbReference type="InterPro" id="IPR011010">
    <property type="entry name" value="DNA_brk_join_enz"/>
</dbReference>
<feature type="compositionally biased region" description="Basic and acidic residues" evidence="2">
    <location>
        <begin position="105"/>
        <end position="120"/>
    </location>
</feature>
<reference evidence="3 4" key="1">
    <citation type="journal article" date="2014" name="Genome Announc.">
        <title>Trypanosoma cruzi Clone Dm28c Draft Genome Sequence.</title>
        <authorList>
            <person name="Grisard E.C."/>
            <person name="Teixeira S.M."/>
            <person name="de Almeida L.G."/>
            <person name="Stoco P.H."/>
            <person name="Gerber A.L."/>
            <person name="Talavera-Lopez C."/>
            <person name="Lima O.C."/>
            <person name="Andersson B."/>
            <person name="de Vasconcelos A.T."/>
        </authorList>
    </citation>
    <scope>NUCLEOTIDE SEQUENCE [LARGE SCALE GENOMIC DNA]</scope>
    <source>
        <strain evidence="3 4">Dm28c</strain>
    </source>
</reference>
<organism evidence="3 4">
    <name type="scientific">Trypanosoma cruzi Dm28c</name>
    <dbReference type="NCBI Taxonomy" id="1416333"/>
    <lineage>
        <taxon>Eukaryota</taxon>
        <taxon>Discoba</taxon>
        <taxon>Euglenozoa</taxon>
        <taxon>Kinetoplastea</taxon>
        <taxon>Metakinetoplastina</taxon>
        <taxon>Trypanosomatida</taxon>
        <taxon>Trypanosomatidae</taxon>
        <taxon>Trypanosoma</taxon>
        <taxon>Schizotrypanum</taxon>
    </lineage>
</organism>
<proteinExistence type="predicted"/>
<dbReference type="GO" id="GO:0003677">
    <property type="term" value="F:DNA binding"/>
    <property type="evidence" value="ECO:0007669"/>
    <property type="project" value="InterPro"/>
</dbReference>
<dbReference type="GO" id="GO:0006310">
    <property type="term" value="P:DNA recombination"/>
    <property type="evidence" value="ECO:0007669"/>
    <property type="project" value="UniProtKB-KW"/>
</dbReference>
<dbReference type="InterPro" id="IPR013762">
    <property type="entry name" value="Integrase-like_cat_sf"/>
</dbReference>
<dbReference type="Proteomes" id="UP000017861">
    <property type="component" value="Unassembled WGS sequence"/>
</dbReference>
<dbReference type="Gene3D" id="1.10.443.10">
    <property type="entry name" value="Intergrase catalytic core"/>
    <property type="match status" value="1"/>
</dbReference>
<dbReference type="AlphaFoldDB" id="V5A377"/>
<keyword evidence="1" id="KW-0233">DNA recombination</keyword>
<evidence type="ECO:0000313" key="3">
    <source>
        <dbReference type="EMBL" id="ESS55235.1"/>
    </source>
</evidence>
<protein>
    <submittedName>
        <fullName evidence="3">Uncharacterized protein</fullName>
    </submittedName>
</protein>
<feature type="region of interest" description="Disordered" evidence="2">
    <location>
        <begin position="77"/>
        <end position="120"/>
    </location>
</feature>
<evidence type="ECO:0000256" key="2">
    <source>
        <dbReference type="SAM" id="MobiDB-lite"/>
    </source>
</evidence>
<name>V5A377_TRYCR</name>
<evidence type="ECO:0000256" key="1">
    <source>
        <dbReference type="ARBA" id="ARBA00023172"/>
    </source>
</evidence>
<dbReference type="VEuPathDB" id="TriTrypDB:TCDM_13307"/>
<comment type="caution">
    <text evidence="3">The sequence shown here is derived from an EMBL/GenBank/DDBJ whole genome shotgun (WGS) entry which is preliminary data.</text>
</comment>
<dbReference type="EMBL" id="AYLP01000943">
    <property type="protein sequence ID" value="ESS55235.1"/>
    <property type="molecule type" value="Genomic_DNA"/>
</dbReference>
<dbReference type="OrthoDB" id="247557at2759"/>
<dbReference type="GO" id="GO:0015074">
    <property type="term" value="P:DNA integration"/>
    <property type="evidence" value="ECO:0007669"/>
    <property type="project" value="InterPro"/>
</dbReference>
<gene>
    <name evidence="3" type="ORF">TCDM_13307</name>
</gene>
<dbReference type="SUPFAM" id="SSF56349">
    <property type="entry name" value="DNA breaking-rejoining enzymes"/>
    <property type="match status" value="1"/>
</dbReference>